<dbReference type="Proteomes" id="UP000745859">
    <property type="component" value="Unassembled WGS sequence"/>
</dbReference>
<protein>
    <submittedName>
        <fullName evidence="2">Transcription elongation GreA/GreB family factor</fullName>
    </submittedName>
</protein>
<proteinExistence type="predicted"/>
<dbReference type="EMBL" id="JAASQL010000001">
    <property type="protein sequence ID" value="NIJ44087.1"/>
    <property type="molecule type" value="Genomic_DNA"/>
</dbReference>
<evidence type="ECO:0000313" key="3">
    <source>
        <dbReference type="Proteomes" id="UP000745859"/>
    </source>
</evidence>
<gene>
    <name evidence="2" type="ORF">FHR24_000526</name>
</gene>
<feature type="transmembrane region" description="Helical" evidence="1">
    <location>
        <begin position="77"/>
        <end position="98"/>
    </location>
</feature>
<organism evidence="2 3">
    <name type="scientific">Wenyingzhuangia heitensis</name>
    <dbReference type="NCBI Taxonomy" id="1487859"/>
    <lineage>
        <taxon>Bacteria</taxon>
        <taxon>Pseudomonadati</taxon>
        <taxon>Bacteroidota</taxon>
        <taxon>Flavobacteriia</taxon>
        <taxon>Flavobacteriales</taxon>
        <taxon>Flavobacteriaceae</taxon>
        <taxon>Wenyingzhuangia</taxon>
    </lineage>
</organism>
<keyword evidence="1" id="KW-0472">Membrane</keyword>
<sequence>MDKKQLITLCLDIVNGKLLDVQNAIDGYKIDLMSETKSSAGDKHETGRAMLQLEMEKLGQQHQTILMQKEVLSKIQVAVSTKIALGSLVVFNGIYYFIATSIGQVKYSKKTVMVVSVNSPIGVLLLGKEKGSKLVFNGKRFVVQDVL</sequence>
<reference evidence="2 3" key="1">
    <citation type="submission" date="2020-03" db="EMBL/GenBank/DDBJ databases">
        <title>Genomic Encyclopedia of Type Strains, Phase IV (KMG-IV): sequencing the most valuable type-strain genomes for metagenomic binning, comparative biology and taxonomic classification.</title>
        <authorList>
            <person name="Goeker M."/>
        </authorList>
    </citation>
    <scope>NUCLEOTIDE SEQUENCE [LARGE SCALE GENOMIC DNA]</scope>
    <source>
        <strain evidence="2 3">DSM 101599</strain>
    </source>
</reference>
<keyword evidence="1" id="KW-0812">Transmembrane</keyword>
<keyword evidence="1" id="KW-1133">Transmembrane helix</keyword>
<evidence type="ECO:0000256" key="1">
    <source>
        <dbReference type="SAM" id="Phobius"/>
    </source>
</evidence>
<keyword evidence="3" id="KW-1185">Reference proteome</keyword>
<comment type="caution">
    <text evidence="2">The sequence shown here is derived from an EMBL/GenBank/DDBJ whole genome shotgun (WGS) entry which is preliminary data.</text>
</comment>
<name>A0ABX0UAI0_9FLAO</name>
<dbReference type="RefSeq" id="WP_167183463.1">
    <property type="nucleotide sequence ID" value="NZ_JAASQL010000001.1"/>
</dbReference>
<evidence type="ECO:0000313" key="2">
    <source>
        <dbReference type="EMBL" id="NIJ44087.1"/>
    </source>
</evidence>
<accession>A0ABX0UAI0</accession>